<keyword evidence="3" id="KW-1185">Reference proteome</keyword>
<gene>
    <name evidence="2" type="ORF">MSZNOR_3672</name>
</gene>
<keyword evidence="1" id="KW-0812">Transmembrane</keyword>
<keyword evidence="1" id="KW-1133">Transmembrane helix</keyword>
<feature type="transmembrane region" description="Helical" evidence="1">
    <location>
        <begin position="103"/>
        <end position="125"/>
    </location>
</feature>
<name>A0ABM9I5W4_9GAMM</name>
<accession>A0ABM9I5W4</accession>
<sequence length="132" mass="15078">MGRIRHLSDRVWDWAVVDAWAETSVRCLLGLEEALKHGRAGPHPVRNSIILIDFIGPEQTPGRFPDRSRRSVTPPNLSHRGRCAVWLFRHHARSYLLRSRGSFIFGIFASTALSLYVVAVVYFLLKNRKTAQ</sequence>
<organism evidence="2 3">
    <name type="scientific">Methylocaldum szegediense</name>
    <dbReference type="NCBI Taxonomy" id="73780"/>
    <lineage>
        <taxon>Bacteria</taxon>
        <taxon>Pseudomonadati</taxon>
        <taxon>Pseudomonadota</taxon>
        <taxon>Gammaproteobacteria</taxon>
        <taxon>Methylococcales</taxon>
        <taxon>Methylococcaceae</taxon>
        <taxon>Methylocaldum</taxon>
    </lineage>
</organism>
<evidence type="ECO:0000313" key="3">
    <source>
        <dbReference type="Proteomes" id="UP001162030"/>
    </source>
</evidence>
<dbReference type="EMBL" id="OX458333">
    <property type="protein sequence ID" value="CAI8912584.1"/>
    <property type="molecule type" value="Genomic_DNA"/>
</dbReference>
<proteinExistence type="predicted"/>
<dbReference type="Proteomes" id="UP001162030">
    <property type="component" value="Chromosome"/>
</dbReference>
<reference evidence="2 3" key="1">
    <citation type="submission" date="2023-03" db="EMBL/GenBank/DDBJ databases">
        <authorList>
            <person name="Pearce D."/>
        </authorList>
    </citation>
    <scope>NUCLEOTIDE SEQUENCE [LARGE SCALE GENOMIC DNA]</scope>
    <source>
        <strain evidence="2">Msz</strain>
    </source>
</reference>
<evidence type="ECO:0000313" key="2">
    <source>
        <dbReference type="EMBL" id="CAI8912584.1"/>
    </source>
</evidence>
<evidence type="ECO:0000256" key="1">
    <source>
        <dbReference type="SAM" id="Phobius"/>
    </source>
</evidence>
<keyword evidence="1" id="KW-0472">Membrane</keyword>
<protein>
    <submittedName>
        <fullName evidence="2">Uncharacterized protein</fullName>
    </submittedName>
</protein>